<name>A0ACC3MYA8_9PEZI</name>
<keyword evidence="1" id="KW-0675">Receptor</keyword>
<accession>A0ACC3MYA8</accession>
<keyword evidence="2" id="KW-1185">Reference proteome</keyword>
<evidence type="ECO:0000313" key="2">
    <source>
        <dbReference type="Proteomes" id="UP001281147"/>
    </source>
</evidence>
<evidence type="ECO:0000313" key="1">
    <source>
        <dbReference type="EMBL" id="KAK3704607.1"/>
    </source>
</evidence>
<dbReference type="EMBL" id="JAUTXU010000137">
    <property type="protein sequence ID" value="KAK3704607.1"/>
    <property type="molecule type" value="Genomic_DNA"/>
</dbReference>
<reference evidence="1" key="1">
    <citation type="submission" date="2023-07" db="EMBL/GenBank/DDBJ databases">
        <title>Black Yeasts Isolated from many extreme environments.</title>
        <authorList>
            <person name="Coleine C."/>
            <person name="Stajich J.E."/>
            <person name="Selbmann L."/>
        </authorList>
    </citation>
    <scope>NUCLEOTIDE SEQUENCE</scope>
    <source>
        <strain evidence="1">CCFEE 5714</strain>
    </source>
</reference>
<gene>
    <name evidence="1" type="primary">SYG1_2</name>
    <name evidence="1" type="ORF">LTR37_013706</name>
</gene>
<organism evidence="1 2">
    <name type="scientific">Vermiconidia calcicola</name>
    <dbReference type="NCBI Taxonomy" id="1690605"/>
    <lineage>
        <taxon>Eukaryota</taxon>
        <taxon>Fungi</taxon>
        <taxon>Dikarya</taxon>
        <taxon>Ascomycota</taxon>
        <taxon>Pezizomycotina</taxon>
        <taxon>Dothideomycetes</taxon>
        <taxon>Dothideomycetidae</taxon>
        <taxon>Mycosphaerellales</taxon>
        <taxon>Extremaceae</taxon>
        <taxon>Vermiconidia</taxon>
    </lineage>
</organism>
<proteinExistence type="predicted"/>
<protein>
    <submittedName>
        <fullName evidence="1">Xenotropic and polytropic retrovirus receptor 1</fullName>
    </submittedName>
</protein>
<sequence length="998" mass="113823">MKFAKELDRNAVPEWKTKYLDYKQGKKRLKAVARAIRTVERAPRKQDQRDSPQENSARDAPVYSFLNRGRGGSYDGTISKGDLRVPALRSKSDVATSTWSGRQDIEASAGSQNFGRQVDERSPLRQPIHQGGGDRPGMARYGSIIGSPPGDLTPSMESLSPQRTRISMFELPEPALDPQRSKDGQAREFEGRDLDHAYTPANSSEEHLTPRPPWTQLAHTGNAYEVQKPKDKPVEPSASLQRILSKPHRVNSTPLNGQRPTFLRRVFTIAGGTPSATNSTRDDDVALEAYREVDFRKAEFFLYLDQQLDKIDTFYKAKEEEAIDRQKVLRHQLHLMRNKRLEELEAAEQQRKKRIMANGEMNRHTDEASDVNGHANGKRHRDRIVNAVGVGLDNALDKVDKIRTGHMGLTSKAMRDLGTPDDSFRMNLDNRDYTRKLETSVPYRSAKRQLKAAIIEYHRGLELLKRYAQLNHTAFRKITKKCDKTLPGGSGKDYLTTQVDRAAFVISQTLPNLTDSTEDLYARYFERGNRKMAIEVLRDKGYRQLDYSFGAFLLQGLFGGAGFALGVSGLYLGVKDSWSPTEYATIADYLLQIYAGYFLVVILAAMFCFECSVFKRNSVNYKFIFELNGRNSLDWRQLSEIPALFLFLLGLTMTLNFWWVGGDAMYRFWPLVLVSITVLLFLLPYPTLYHKTRRWFLYSSFRLLFSGWYPVEFRDLLLGDLTCSLTYVFGNFALFFCLYGHDWRDPPQCNSSHSIALGLLTTLPGLFRAAQCLNRFKETEKAFPHLANTGKYSCTIGMNVALMIFRFDKNMHRLAAFAAIATVNSVYCIVWDIKMDFSLFDVESKLLRKDLLFNHRWWYYAIMVIDPIIRFNWLLYVIFASDLQHGTIVSFCVALSEVIRRGLWSLFRVENEQIANNRALKAARELPVPFGEELPTHETAQPPGVEPSPLVQTLRRAGTTMAAAHSEDYVRKSNWATPAPTPATRSMTFPDDSDFDED</sequence>
<comment type="caution">
    <text evidence="1">The sequence shown here is derived from an EMBL/GenBank/DDBJ whole genome shotgun (WGS) entry which is preliminary data.</text>
</comment>
<dbReference type="Proteomes" id="UP001281147">
    <property type="component" value="Unassembled WGS sequence"/>
</dbReference>